<gene>
    <name evidence="2" type="ORF">FOE78_18605</name>
</gene>
<dbReference type="CDD" id="cd06587">
    <property type="entry name" value="VOC"/>
    <property type="match status" value="1"/>
</dbReference>
<dbReference type="OrthoDB" id="3823476at2"/>
<dbReference type="PANTHER" id="PTHR35908:SF1">
    <property type="entry name" value="CONSERVED PROTEIN"/>
    <property type="match status" value="1"/>
</dbReference>
<dbReference type="InterPro" id="IPR029068">
    <property type="entry name" value="Glyas_Bleomycin-R_OHBP_Dase"/>
</dbReference>
<dbReference type="Pfam" id="PF18029">
    <property type="entry name" value="Glyoxalase_6"/>
    <property type="match status" value="1"/>
</dbReference>
<feature type="domain" description="VOC" evidence="1">
    <location>
        <begin position="4"/>
        <end position="116"/>
    </location>
</feature>
<dbReference type="InterPro" id="IPR041581">
    <property type="entry name" value="Glyoxalase_6"/>
</dbReference>
<keyword evidence="3" id="KW-1185">Reference proteome</keyword>
<evidence type="ECO:0000313" key="3">
    <source>
        <dbReference type="Proteomes" id="UP000319263"/>
    </source>
</evidence>
<protein>
    <submittedName>
        <fullName evidence="2">VOC family protein</fullName>
    </submittedName>
</protein>
<organism evidence="2 3">
    <name type="scientific">Microlunatus elymi</name>
    <dbReference type="NCBI Taxonomy" id="2596828"/>
    <lineage>
        <taxon>Bacteria</taxon>
        <taxon>Bacillati</taxon>
        <taxon>Actinomycetota</taxon>
        <taxon>Actinomycetes</taxon>
        <taxon>Propionibacteriales</taxon>
        <taxon>Propionibacteriaceae</taxon>
        <taxon>Microlunatus</taxon>
    </lineage>
</organism>
<name>A0A516Q2P0_9ACTN</name>
<proteinExistence type="predicted"/>
<dbReference type="PROSITE" id="PS51819">
    <property type="entry name" value="VOC"/>
    <property type="match status" value="1"/>
</dbReference>
<dbReference type="RefSeq" id="WP_143987609.1">
    <property type="nucleotide sequence ID" value="NZ_CP041692.1"/>
</dbReference>
<dbReference type="PANTHER" id="PTHR35908">
    <property type="entry name" value="HYPOTHETICAL FUSION PROTEIN"/>
    <property type="match status" value="1"/>
</dbReference>
<dbReference type="Gene3D" id="3.10.180.10">
    <property type="entry name" value="2,3-Dihydroxybiphenyl 1,2-Dioxygenase, domain 1"/>
    <property type="match status" value="1"/>
</dbReference>
<dbReference type="InterPro" id="IPR037523">
    <property type="entry name" value="VOC_core"/>
</dbReference>
<dbReference type="AlphaFoldDB" id="A0A516Q2P0"/>
<dbReference type="KEGG" id="mik:FOE78_18605"/>
<dbReference type="SUPFAM" id="SSF54593">
    <property type="entry name" value="Glyoxalase/Bleomycin resistance protein/Dihydroxybiphenyl dioxygenase"/>
    <property type="match status" value="1"/>
</dbReference>
<dbReference type="EMBL" id="CP041692">
    <property type="protein sequence ID" value="QDP97652.1"/>
    <property type="molecule type" value="Genomic_DNA"/>
</dbReference>
<reference evidence="2 3" key="1">
    <citation type="submission" date="2019-07" db="EMBL/GenBank/DDBJ databases">
        <title>Microlunatus dokdonensis sp. nov. isolated from the rhizospheric soil of the wild plant Elymus tsukushiensis.</title>
        <authorList>
            <person name="Ghim S.-Y."/>
            <person name="Hwang Y.-J."/>
            <person name="Son J.-S."/>
            <person name="Shin J.-H."/>
        </authorList>
    </citation>
    <scope>NUCLEOTIDE SEQUENCE [LARGE SCALE GENOMIC DNA]</scope>
    <source>
        <strain evidence="2 3">KUDC0627</strain>
    </source>
</reference>
<evidence type="ECO:0000259" key="1">
    <source>
        <dbReference type="PROSITE" id="PS51819"/>
    </source>
</evidence>
<dbReference type="Proteomes" id="UP000319263">
    <property type="component" value="Chromosome"/>
</dbReference>
<sequence>MTLSLGAVTVDSSDPEPIAAWWAEQLGAEIVATNDGWFVTVKGGGLPGFLSFQKVAEPTPGKNKIHLDLMTDGNLDATADGLIAAGALLVEKRSMGDFAWVTLADPQGNEFCVASGH</sequence>
<evidence type="ECO:0000313" key="2">
    <source>
        <dbReference type="EMBL" id="QDP97652.1"/>
    </source>
</evidence>
<accession>A0A516Q2P0</accession>